<dbReference type="KEGG" id="bpt:Bpet1004"/>
<evidence type="ECO:0000256" key="1">
    <source>
        <dbReference type="SAM" id="MobiDB-lite"/>
    </source>
</evidence>
<feature type="region of interest" description="Disordered" evidence="1">
    <location>
        <begin position="30"/>
        <end position="60"/>
    </location>
</feature>
<evidence type="ECO:0000313" key="3">
    <source>
        <dbReference type="EMBL" id="CAP41336.1"/>
    </source>
</evidence>
<sequence>MLTSLLSSFGGYIVAAVVALVAVAGAYLRGRSSGKAAERTERDAKINEQAAQARREAQEVRNETAAMADDAIAAELADNWVRKPAGKGGR</sequence>
<gene>
    <name evidence="3" type="ordered locus">Bpet1004</name>
</gene>
<reference evidence="3 4" key="1">
    <citation type="journal article" date="2008" name="BMC Genomics">
        <title>The missing link: Bordetella petrii is endowed with both the metabolic versatility of environmental bacteria and virulence traits of pathogenic Bordetellae.</title>
        <authorList>
            <person name="Gross R."/>
            <person name="Guzman C.A."/>
            <person name="Sebaihia M."/>
            <person name="Martins Dos Santos V.A."/>
            <person name="Pieper D.H."/>
            <person name="Koebnik R."/>
            <person name="Lechner M."/>
            <person name="Bartels D."/>
            <person name="Buhrmester J."/>
            <person name="Choudhuri J.V."/>
            <person name="Ebensen T."/>
            <person name="Gaigalat L."/>
            <person name="Herrmann S."/>
            <person name="Khachane A.N."/>
            <person name="Larisch C."/>
            <person name="Link S."/>
            <person name="Linke B."/>
            <person name="Meyer F."/>
            <person name="Mormann S."/>
            <person name="Nakunst D."/>
            <person name="Rueckert C."/>
            <person name="Schneiker-Bekel S."/>
            <person name="Schulze K."/>
            <person name="Vorhoelter F.J."/>
            <person name="Yevsa T."/>
            <person name="Engle J.T."/>
            <person name="Goldman W.E."/>
            <person name="Puehler A."/>
            <person name="Goebel U.B."/>
            <person name="Goesmann A."/>
            <person name="Bloecker H."/>
            <person name="Kaiser O."/>
            <person name="Martinez-Arias R."/>
        </authorList>
    </citation>
    <scope>NUCLEOTIDE SEQUENCE [LARGE SCALE GENOMIC DNA]</scope>
    <source>
        <strain evidence="4">ATCC BAA-461 / DSM 12804 / CCUG 43448 / CIP 107267 / Se-1111R</strain>
    </source>
</reference>
<feature type="compositionally biased region" description="Basic and acidic residues" evidence="1">
    <location>
        <begin position="36"/>
        <end position="46"/>
    </location>
</feature>
<protein>
    <submittedName>
        <fullName evidence="3">Membrane protein</fullName>
    </submittedName>
</protein>
<accession>A9I972</accession>
<feature type="transmembrane region" description="Helical" evidence="2">
    <location>
        <begin position="6"/>
        <end position="28"/>
    </location>
</feature>
<dbReference type="Proteomes" id="UP000001225">
    <property type="component" value="Chromosome"/>
</dbReference>
<evidence type="ECO:0000313" key="4">
    <source>
        <dbReference type="Proteomes" id="UP000001225"/>
    </source>
</evidence>
<keyword evidence="2" id="KW-0472">Membrane</keyword>
<keyword evidence="4" id="KW-1185">Reference proteome</keyword>
<keyword evidence="2" id="KW-0812">Transmembrane</keyword>
<dbReference type="AlphaFoldDB" id="A9I972"/>
<dbReference type="EMBL" id="AM902716">
    <property type="protein sequence ID" value="CAP41336.1"/>
    <property type="molecule type" value="Genomic_DNA"/>
</dbReference>
<dbReference type="eggNOG" id="ENOG50319RQ">
    <property type="taxonomic scope" value="Bacteria"/>
</dbReference>
<dbReference type="STRING" id="94624.Bpet1004"/>
<organism evidence="3 4">
    <name type="scientific">Bordetella petrii (strain ATCC BAA-461 / DSM 12804 / CCUG 43448 / CIP 107267 / Se-1111R)</name>
    <dbReference type="NCBI Taxonomy" id="340100"/>
    <lineage>
        <taxon>Bacteria</taxon>
        <taxon>Pseudomonadati</taxon>
        <taxon>Pseudomonadota</taxon>
        <taxon>Betaproteobacteria</taxon>
        <taxon>Burkholderiales</taxon>
        <taxon>Alcaligenaceae</taxon>
        <taxon>Bordetella</taxon>
    </lineage>
</organism>
<evidence type="ECO:0000256" key="2">
    <source>
        <dbReference type="SAM" id="Phobius"/>
    </source>
</evidence>
<proteinExistence type="predicted"/>
<name>A9I972_BORPD</name>
<keyword evidence="2" id="KW-1133">Transmembrane helix</keyword>